<feature type="region of interest" description="Disordered" evidence="4">
    <location>
        <begin position="203"/>
        <end position="239"/>
    </location>
</feature>
<sequence length="1264" mass="139256">MDAEAEDELNALAIREILDADSRPTFVLDLDPDENLPPDAVKDHAILPVFCNAALRLHERLFDALVGLDAKGLTTAQEKTTYGEFKRWATGVTPHDDSKDVFPLAFLYGDMLWTGSTIRQRWRLISGNRLWRVDGPLRDLSSGTPLEVATGGVKVEQAPKATEPKPAADPVQKIQSAQENVKPVPVEGSTVTASTTAVAASTTLVSSKQDAQPSKPFYFPKTSEKSSDDTGGSVQSGSIALGAPDKAVVDWTVAKPKGLLSPHIKYAREVNWANTPLGAMDQWSPEFRQLVNLCMSNPHPVALFWGSDLTMLYNEAYAIEVAGNKHPSLMGTGFSGPFAELWDSVGPIFAECARTGISVRKKNDHLPINRRGLLEETFFSWSFTPCYGRTKRILGFYNAPFEVTQQVINQRRTQTINKIGDRTSQAKTVKQFWGLVLEGLQDNHRDVPFALLYSVGDNDDADHSSISSGSTISLKCCHFEGSIGVPDGHVAAPQHLDLKRSREGFVPSFREAMRTREPTLLHTRDGTLPEALLEGINWRGFGDPCREAIIFPVRPTNGDAVLAFLVLGVNPRRPYDDEYKAFISMLNRQLATSLASVILYEDEVRRSRDAAEAAALEKEQLTQQLDLQASRLRRMTEQSPLGMFLISPEGVLREANDRFYDMTGHTRDSQYEMSWMDFIMESSIQTMEQGWRLLVDEHLPWSGELQLKHPSVHPLNLHGEPIEYWVLFSAHTEFGPNGSLRSVMGSITDISHLKWAQGLQNRRLQEAEETRRQQNEFIDITSHEMRNPLSAILQCADDISSALEVYQTSRAAPPQDVVESCVDAANTISLCVQHQKSIVDDILTVSKLDSNLLVITPVPSQPEAILRRAVKMFDPELQAKDIKIVHTTSPSYGELAVDWVNIDPSRVLQILINLMTNAIKFTAPSQNRVITVAVSASEAPPNAASDNTAPGFQYVPSHAPGGVIQTPAASCSEDWGEGEILYLRFQVEDTGCGLTPEEKQILFQRFKQASPRTHAQYGGSGLGLFISKRLAELHGGQIGVASEAGVGSSFGFFVQARRVSAPPNNSSGSGWSSSQESLQIERHFGGGETVTLNRGVAPQRQEFASSGPAANLVATKSSPGLDPKSVHILVVEDNLINQRVLVSQLRKAGCTVYVANDGVEALGFLEKTHFLAKDGGHWLNVILMDLEMPNMDGLTCVREIRKMEDEGRIARHVPVIAVTANVRDEQVATARRAGMDDVVSKPFRIPELLEKIGALLRGIWFDDL</sequence>
<dbReference type="Pfam" id="PF00072">
    <property type="entry name" value="Response_reg"/>
    <property type="match status" value="1"/>
</dbReference>
<feature type="coiled-coil region" evidence="3">
    <location>
        <begin position="604"/>
        <end position="638"/>
    </location>
</feature>
<dbReference type="InParanoid" id="A0A1J7IY07"/>
<dbReference type="EMBL" id="KV875095">
    <property type="protein sequence ID" value="OIW32623.1"/>
    <property type="molecule type" value="Genomic_DNA"/>
</dbReference>
<dbReference type="InterPro" id="IPR011006">
    <property type="entry name" value="CheY-like_superfamily"/>
</dbReference>
<reference evidence="8 9" key="1">
    <citation type="submission" date="2016-10" db="EMBL/GenBank/DDBJ databases">
        <title>Draft genome sequence of Coniochaeta ligniaria NRRL30616, a lignocellulolytic fungus for bioabatement of inhibitors in plant biomass hydrolysates.</title>
        <authorList>
            <consortium name="DOE Joint Genome Institute"/>
            <person name="Jimenez D.J."/>
            <person name="Hector R.E."/>
            <person name="Riley R."/>
            <person name="Sun H."/>
            <person name="Grigoriev I.V."/>
            <person name="Van Elsas J.D."/>
            <person name="Nichols N.N."/>
        </authorList>
    </citation>
    <scope>NUCLEOTIDE SEQUENCE [LARGE SCALE GENOMIC DNA]</scope>
    <source>
        <strain evidence="8 9">NRRL 30616</strain>
    </source>
</reference>
<dbReference type="SUPFAM" id="SSF55874">
    <property type="entry name" value="ATPase domain of HSP90 chaperone/DNA topoisomerase II/histidine kinase"/>
    <property type="match status" value="1"/>
</dbReference>
<dbReference type="NCBIfam" id="TIGR00229">
    <property type="entry name" value="sensory_box"/>
    <property type="match status" value="1"/>
</dbReference>
<dbReference type="SMART" id="SM00387">
    <property type="entry name" value="HATPase_c"/>
    <property type="match status" value="1"/>
</dbReference>
<protein>
    <recommendedName>
        <fullName evidence="10">Aerobic respiration control sensor protein arcB</fullName>
    </recommendedName>
</protein>
<dbReference type="Pfam" id="PF26131">
    <property type="entry name" value="PAS-like"/>
    <property type="match status" value="1"/>
</dbReference>
<evidence type="ECO:0000259" key="6">
    <source>
        <dbReference type="PROSITE" id="PS50110"/>
    </source>
</evidence>
<organism evidence="8 9">
    <name type="scientific">Coniochaeta ligniaria NRRL 30616</name>
    <dbReference type="NCBI Taxonomy" id="1408157"/>
    <lineage>
        <taxon>Eukaryota</taxon>
        <taxon>Fungi</taxon>
        <taxon>Dikarya</taxon>
        <taxon>Ascomycota</taxon>
        <taxon>Pezizomycotina</taxon>
        <taxon>Sordariomycetes</taxon>
        <taxon>Sordariomycetidae</taxon>
        <taxon>Coniochaetales</taxon>
        <taxon>Coniochaetaceae</taxon>
        <taxon>Coniochaeta</taxon>
    </lineage>
</organism>
<dbReference type="InterPro" id="IPR050956">
    <property type="entry name" value="2C_system_His_kinase"/>
</dbReference>
<dbReference type="InterPro" id="IPR003661">
    <property type="entry name" value="HisK_dim/P_dom"/>
</dbReference>
<name>A0A1J7IY07_9PEZI</name>
<dbReference type="SMART" id="SM00091">
    <property type="entry name" value="PAS"/>
    <property type="match status" value="1"/>
</dbReference>
<dbReference type="SUPFAM" id="SSF47384">
    <property type="entry name" value="Homodimeric domain of signal transducing histidine kinase"/>
    <property type="match status" value="1"/>
</dbReference>
<gene>
    <name evidence="8" type="ORF">CONLIGDRAFT_572111</name>
</gene>
<dbReference type="InterPro" id="IPR001789">
    <property type="entry name" value="Sig_transdc_resp-reg_receiver"/>
</dbReference>
<dbReference type="InterPro" id="IPR036097">
    <property type="entry name" value="HisK_dim/P_sf"/>
</dbReference>
<keyword evidence="3" id="KW-0175">Coiled coil</keyword>
<feature type="domain" description="Histidine kinase" evidence="5">
    <location>
        <begin position="780"/>
        <end position="1058"/>
    </location>
</feature>
<dbReference type="SUPFAM" id="SSF52172">
    <property type="entry name" value="CheY-like"/>
    <property type="match status" value="1"/>
</dbReference>
<feature type="modified residue" description="4-aspartylphosphate" evidence="2">
    <location>
        <position position="1185"/>
    </location>
</feature>
<keyword evidence="9" id="KW-1185">Reference proteome</keyword>
<dbReference type="CDD" id="cd00130">
    <property type="entry name" value="PAS"/>
    <property type="match status" value="1"/>
</dbReference>
<dbReference type="PROSITE" id="PS50112">
    <property type="entry name" value="PAS"/>
    <property type="match status" value="1"/>
</dbReference>
<dbReference type="Gene3D" id="3.40.50.2300">
    <property type="match status" value="1"/>
</dbReference>
<evidence type="ECO:0000256" key="1">
    <source>
        <dbReference type="ARBA" id="ARBA00022553"/>
    </source>
</evidence>
<dbReference type="Gene3D" id="3.30.565.10">
    <property type="entry name" value="Histidine kinase-like ATPase, C-terminal domain"/>
    <property type="match status" value="1"/>
</dbReference>
<evidence type="ECO:0000313" key="8">
    <source>
        <dbReference type="EMBL" id="OIW32623.1"/>
    </source>
</evidence>
<dbReference type="PANTHER" id="PTHR43719:SF30">
    <property type="entry name" value="TWO-COMPONENT SYSTEM RESPONSE REGULATOR"/>
    <property type="match status" value="1"/>
</dbReference>
<feature type="domain" description="PAS" evidence="7">
    <location>
        <begin position="628"/>
        <end position="698"/>
    </location>
</feature>
<feature type="domain" description="Response regulatory" evidence="6">
    <location>
        <begin position="1127"/>
        <end position="1256"/>
    </location>
</feature>
<dbReference type="Gene3D" id="3.30.450.20">
    <property type="entry name" value="PAS domain"/>
    <property type="match status" value="2"/>
</dbReference>
<dbReference type="PRINTS" id="PR00344">
    <property type="entry name" value="BCTRLSENSOR"/>
</dbReference>
<dbReference type="AlphaFoldDB" id="A0A1J7IY07"/>
<dbReference type="Pfam" id="PF13188">
    <property type="entry name" value="PAS_8"/>
    <property type="match status" value="1"/>
</dbReference>
<dbReference type="GO" id="GO:0000155">
    <property type="term" value="F:phosphorelay sensor kinase activity"/>
    <property type="evidence" value="ECO:0007669"/>
    <property type="project" value="InterPro"/>
</dbReference>
<dbReference type="SMART" id="SM00388">
    <property type="entry name" value="HisKA"/>
    <property type="match status" value="1"/>
</dbReference>
<dbReference type="CDD" id="cd00082">
    <property type="entry name" value="HisKA"/>
    <property type="match status" value="1"/>
</dbReference>
<dbReference type="SMART" id="SM00448">
    <property type="entry name" value="REC"/>
    <property type="match status" value="1"/>
</dbReference>
<dbReference type="SUPFAM" id="SSF55785">
    <property type="entry name" value="PYP-like sensor domain (PAS domain)"/>
    <property type="match status" value="1"/>
</dbReference>
<dbReference type="Pfam" id="PF02518">
    <property type="entry name" value="HATPase_c"/>
    <property type="match status" value="1"/>
</dbReference>
<dbReference type="Proteomes" id="UP000182658">
    <property type="component" value="Unassembled WGS sequence"/>
</dbReference>
<dbReference type="PROSITE" id="PS50109">
    <property type="entry name" value="HIS_KIN"/>
    <property type="match status" value="1"/>
</dbReference>
<dbReference type="InterPro" id="IPR058846">
    <property type="entry name" value="PAS-like"/>
</dbReference>
<evidence type="ECO:0000256" key="4">
    <source>
        <dbReference type="SAM" id="MobiDB-lite"/>
    </source>
</evidence>
<evidence type="ECO:0000256" key="3">
    <source>
        <dbReference type="SAM" id="Coils"/>
    </source>
</evidence>
<dbReference type="InterPro" id="IPR003594">
    <property type="entry name" value="HATPase_dom"/>
</dbReference>
<accession>A0A1J7IY07</accession>
<feature type="compositionally biased region" description="Polar residues" evidence="4">
    <location>
        <begin position="229"/>
        <end position="238"/>
    </location>
</feature>
<dbReference type="InterPro" id="IPR035965">
    <property type="entry name" value="PAS-like_dom_sf"/>
</dbReference>
<dbReference type="InterPro" id="IPR000014">
    <property type="entry name" value="PAS"/>
</dbReference>
<evidence type="ECO:0000313" key="9">
    <source>
        <dbReference type="Proteomes" id="UP000182658"/>
    </source>
</evidence>
<dbReference type="PANTHER" id="PTHR43719">
    <property type="entry name" value="TWO-COMPONENT HISTIDINE KINASE"/>
    <property type="match status" value="1"/>
</dbReference>
<evidence type="ECO:0000259" key="7">
    <source>
        <dbReference type="PROSITE" id="PS50112"/>
    </source>
</evidence>
<dbReference type="Gene3D" id="1.10.287.130">
    <property type="match status" value="1"/>
</dbReference>
<dbReference type="InterPro" id="IPR036890">
    <property type="entry name" value="HATPase_C_sf"/>
</dbReference>
<evidence type="ECO:0008006" key="10">
    <source>
        <dbReference type="Google" id="ProtNLM"/>
    </source>
</evidence>
<dbReference type="PROSITE" id="PS50110">
    <property type="entry name" value="RESPONSE_REGULATORY"/>
    <property type="match status" value="1"/>
</dbReference>
<dbReference type="STRING" id="1408157.A0A1J7IY07"/>
<dbReference type="OrthoDB" id="303614at2759"/>
<dbReference type="CDD" id="cd17546">
    <property type="entry name" value="REC_hyHK_CKI1_RcsC-like"/>
    <property type="match status" value="1"/>
</dbReference>
<dbReference type="InterPro" id="IPR004358">
    <property type="entry name" value="Sig_transdc_His_kin-like_C"/>
</dbReference>
<keyword evidence="1 2" id="KW-0597">Phosphoprotein</keyword>
<evidence type="ECO:0000256" key="2">
    <source>
        <dbReference type="PROSITE-ProRule" id="PRU00169"/>
    </source>
</evidence>
<evidence type="ECO:0000259" key="5">
    <source>
        <dbReference type="PROSITE" id="PS50109"/>
    </source>
</evidence>
<dbReference type="InterPro" id="IPR005467">
    <property type="entry name" value="His_kinase_dom"/>
</dbReference>
<proteinExistence type="predicted"/>